<evidence type="ECO:0000256" key="5">
    <source>
        <dbReference type="SAM" id="MobiDB-lite"/>
    </source>
</evidence>
<comment type="subcellular location">
    <subcellularLocation>
        <location evidence="1">Membrane</location>
        <topology evidence="1">Multi-pass membrane protein</topology>
    </subcellularLocation>
</comment>
<evidence type="ECO:0000256" key="2">
    <source>
        <dbReference type="ARBA" id="ARBA00022692"/>
    </source>
</evidence>
<dbReference type="GO" id="GO:0038023">
    <property type="term" value="F:signaling receptor activity"/>
    <property type="evidence" value="ECO:0007669"/>
    <property type="project" value="TreeGrafter"/>
</dbReference>
<proteinExistence type="predicted"/>
<dbReference type="GO" id="GO:0016020">
    <property type="term" value="C:membrane"/>
    <property type="evidence" value="ECO:0007669"/>
    <property type="project" value="UniProtKB-SubCell"/>
</dbReference>
<sequence length="107" mass="12983">MCNGANEVDKVTGDMREKKQKREKEGMELRLVSYDELPEYMKENEFILDHYRSEWPLKYAFLSLFRWHNETLNVWTHLIGFFVFLWLTVVNLRHVPDVADLLNNFSW</sequence>
<dbReference type="AlphaFoldDB" id="A0A1D1ZFV7"/>
<reference evidence="7" key="1">
    <citation type="submission" date="2015-07" db="EMBL/GenBank/DDBJ databases">
        <title>Transcriptome Assembly of Anthurium amnicola.</title>
        <authorList>
            <person name="Suzuki J."/>
        </authorList>
    </citation>
    <scope>NUCLEOTIDE SEQUENCE</scope>
</reference>
<feature type="transmembrane region" description="Helical" evidence="6">
    <location>
        <begin position="74"/>
        <end position="92"/>
    </location>
</feature>
<keyword evidence="2 6" id="KW-0812">Transmembrane</keyword>
<keyword evidence="3 6" id="KW-1133">Transmembrane helix</keyword>
<dbReference type="GO" id="GO:0009725">
    <property type="term" value="P:response to hormone"/>
    <property type="evidence" value="ECO:0007669"/>
    <property type="project" value="TreeGrafter"/>
</dbReference>
<name>A0A1D1ZFV7_9ARAE</name>
<dbReference type="EMBL" id="GDJX01002100">
    <property type="protein sequence ID" value="JAT65836.1"/>
    <property type="molecule type" value="Transcribed_RNA"/>
</dbReference>
<dbReference type="PANTHER" id="PTHR20855">
    <property type="entry name" value="ADIPOR/PROGESTIN RECEPTOR-RELATED"/>
    <property type="match status" value="1"/>
</dbReference>
<evidence type="ECO:0000256" key="6">
    <source>
        <dbReference type="SAM" id="Phobius"/>
    </source>
</evidence>
<protein>
    <submittedName>
        <fullName evidence="7">Uncharacterized protein C30D11.11</fullName>
    </submittedName>
</protein>
<keyword evidence="4 6" id="KW-0472">Membrane</keyword>
<feature type="region of interest" description="Disordered" evidence="5">
    <location>
        <begin position="1"/>
        <end position="22"/>
    </location>
</feature>
<feature type="compositionally biased region" description="Basic and acidic residues" evidence="5">
    <location>
        <begin position="7"/>
        <end position="22"/>
    </location>
</feature>
<organism evidence="7">
    <name type="scientific">Anthurium amnicola</name>
    <dbReference type="NCBI Taxonomy" id="1678845"/>
    <lineage>
        <taxon>Eukaryota</taxon>
        <taxon>Viridiplantae</taxon>
        <taxon>Streptophyta</taxon>
        <taxon>Embryophyta</taxon>
        <taxon>Tracheophyta</taxon>
        <taxon>Spermatophyta</taxon>
        <taxon>Magnoliopsida</taxon>
        <taxon>Liliopsida</taxon>
        <taxon>Araceae</taxon>
        <taxon>Pothoideae</taxon>
        <taxon>Potheae</taxon>
        <taxon>Anthurium</taxon>
    </lineage>
</organism>
<accession>A0A1D1ZFV7</accession>
<evidence type="ECO:0000256" key="3">
    <source>
        <dbReference type="ARBA" id="ARBA00022989"/>
    </source>
</evidence>
<dbReference type="GO" id="GO:0009744">
    <property type="term" value="P:response to sucrose"/>
    <property type="evidence" value="ECO:0007669"/>
    <property type="project" value="UniProtKB-ARBA"/>
</dbReference>
<evidence type="ECO:0000256" key="4">
    <source>
        <dbReference type="ARBA" id="ARBA00023136"/>
    </source>
</evidence>
<dbReference type="Pfam" id="PF03006">
    <property type="entry name" value="HlyIII"/>
    <property type="match status" value="1"/>
</dbReference>
<evidence type="ECO:0000256" key="1">
    <source>
        <dbReference type="ARBA" id="ARBA00004141"/>
    </source>
</evidence>
<gene>
    <name evidence="7" type="primary">SPAC30D11.11_1</name>
    <name evidence="7" type="ORF">g.100216</name>
</gene>
<dbReference type="PANTHER" id="PTHR20855:SF115">
    <property type="entry name" value="HEPTAHELICAL TRANSMEMBRANE PROTEIN 1"/>
    <property type="match status" value="1"/>
</dbReference>
<evidence type="ECO:0000313" key="7">
    <source>
        <dbReference type="EMBL" id="JAT65836.1"/>
    </source>
</evidence>
<dbReference type="InterPro" id="IPR004254">
    <property type="entry name" value="AdipoR/HlyIII-related"/>
</dbReference>